<dbReference type="EMBL" id="FNFU01000006">
    <property type="protein sequence ID" value="SDK43371.1"/>
    <property type="molecule type" value="Genomic_DNA"/>
</dbReference>
<sequence length="667" mass="69621">MRTRLGRPIGSAPTEYLPDVTASASGVELAQARALECDPGNQSVDVSGVSPGHADVPVASRRSFLRVTGIAAAGIAGGAAAPLVTPSDEAFAALLDSRAARTEVSLSTAFERVFKPEAHGAVGDGLADDTAAVVAAFTAAAASARVGVVSTIFHPGAVVVLEGEYNLATLTGAIDVTCNVRGSAAVLIAPRAYGGTVLLVGHPAFGSILQNADIVLPDVVKVGSTSLTPGSVGIRVQNLYNSNLNFGRTAYFETGIHFTGLGNGTVYNRIFIGWVSYAKVAVRLVPDLGGWVNQNTFVGGGIQQSSGFGGGGTRRSEWRHLVMDGLTINSVNGNTFVGTSFEGDVSEYTISLHNALQNLWLGCRFEQGTRGRAASVSGSTVTSVAHGLKVGNVVTFTAAVAPTKMYQLSPYYVVTVHSQDKFSVSRKRGGAAIAFGSSGTSLAYFRPPTIRYDGTGGNCSRNVIQHPQTAFSVLEQIFVAGATDNSVQMGGSTTADVYAADDLPPIRARNSAYAPAVRPLFAAYPAAQNPVENPRGWTAALSDRGLLFAANEEETGTIGNTLGILTYKRPDDPASYEIASVRRSPRLIVVSALSCPARTTKTMTFALVGASVLDHVLVTMLSHVPGLVLSHAYVSVRDTVTVIFANLTSAPIALSTSLNAIVFRRFY</sequence>
<evidence type="ECO:0000313" key="1">
    <source>
        <dbReference type="EMBL" id="SDK43371.1"/>
    </source>
</evidence>
<name>A0A1G9BV76_9MICO</name>
<dbReference type="Gene3D" id="2.40.30.20">
    <property type="match status" value="1"/>
</dbReference>
<evidence type="ECO:0000313" key="2">
    <source>
        <dbReference type="Proteomes" id="UP000198701"/>
    </source>
</evidence>
<dbReference type="AlphaFoldDB" id="A0A1G9BV76"/>
<protein>
    <recommendedName>
        <fullName evidence="3">Twin-arginine translocation signal domain-containing protein</fullName>
    </recommendedName>
</protein>
<dbReference type="PROSITE" id="PS51318">
    <property type="entry name" value="TAT"/>
    <property type="match status" value="1"/>
</dbReference>
<gene>
    <name evidence="1" type="ORF">SAMN05216282_10642</name>
</gene>
<accession>A0A1G9BV76</accession>
<dbReference type="SUPFAM" id="SSF51126">
    <property type="entry name" value="Pectin lyase-like"/>
    <property type="match status" value="1"/>
</dbReference>
<dbReference type="InterPro" id="IPR006311">
    <property type="entry name" value="TAT_signal"/>
</dbReference>
<evidence type="ECO:0008006" key="3">
    <source>
        <dbReference type="Google" id="ProtNLM"/>
    </source>
</evidence>
<reference evidence="1 2" key="1">
    <citation type="submission" date="2016-10" db="EMBL/GenBank/DDBJ databases">
        <authorList>
            <person name="de Groot N.N."/>
        </authorList>
    </citation>
    <scope>NUCLEOTIDE SEQUENCE [LARGE SCALE GENOMIC DNA]</scope>
    <source>
        <strain evidence="1 2">CGMCC 1.5382</strain>
    </source>
</reference>
<dbReference type="InterPro" id="IPR012334">
    <property type="entry name" value="Pectin_lyas_fold"/>
</dbReference>
<dbReference type="InterPro" id="IPR023366">
    <property type="entry name" value="ATP_synth_asu-like_sf"/>
</dbReference>
<dbReference type="Gene3D" id="2.160.20.10">
    <property type="entry name" value="Single-stranded right-handed beta-helix, Pectin lyase-like"/>
    <property type="match status" value="1"/>
</dbReference>
<keyword evidence="2" id="KW-1185">Reference proteome</keyword>
<proteinExistence type="predicted"/>
<organism evidence="1 2">
    <name type="scientific">Cryobacterium psychrotolerans</name>
    <dbReference type="NCBI Taxonomy" id="386301"/>
    <lineage>
        <taxon>Bacteria</taxon>
        <taxon>Bacillati</taxon>
        <taxon>Actinomycetota</taxon>
        <taxon>Actinomycetes</taxon>
        <taxon>Micrococcales</taxon>
        <taxon>Microbacteriaceae</taxon>
        <taxon>Cryobacterium</taxon>
    </lineage>
</organism>
<dbReference type="InterPro" id="IPR011050">
    <property type="entry name" value="Pectin_lyase_fold/virulence"/>
</dbReference>
<dbReference type="Proteomes" id="UP000198701">
    <property type="component" value="Unassembled WGS sequence"/>
</dbReference>